<dbReference type="PANTHER" id="PTHR11066">
    <property type="entry name" value="ACYL-COA THIOESTERASE"/>
    <property type="match status" value="1"/>
</dbReference>
<dbReference type="Gene3D" id="2.40.160.210">
    <property type="entry name" value="Acyl-CoA thioesterase, double hotdog domain"/>
    <property type="match status" value="1"/>
</dbReference>
<dbReference type="InterPro" id="IPR029069">
    <property type="entry name" value="HotDog_dom_sf"/>
</dbReference>
<reference evidence="4" key="1">
    <citation type="submission" date="2016-11" db="UniProtKB">
        <authorList>
            <consortium name="WormBaseParasite"/>
        </authorList>
    </citation>
    <scope>IDENTIFICATION</scope>
</reference>
<dbReference type="Proteomes" id="UP000095287">
    <property type="component" value="Unplaced"/>
</dbReference>
<keyword evidence="3" id="KW-1185">Reference proteome</keyword>
<dbReference type="Pfam" id="PF20789">
    <property type="entry name" value="4HBT_3C"/>
    <property type="match status" value="1"/>
</dbReference>
<dbReference type="WBParaSite" id="L893_g26180.t1">
    <property type="protein sequence ID" value="L893_g26180.t1"/>
    <property type="gene ID" value="L893_g26180"/>
</dbReference>
<evidence type="ECO:0000313" key="3">
    <source>
        <dbReference type="Proteomes" id="UP000095287"/>
    </source>
</evidence>
<dbReference type="GO" id="GO:0009062">
    <property type="term" value="P:fatty acid catabolic process"/>
    <property type="evidence" value="ECO:0007669"/>
    <property type="project" value="TreeGrafter"/>
</dbReference>
<dbReference type="PANTHER" id="PTHR11066:SF34">
    <property type="entry name" value="ACYL-COENZYME A THIOESTERASE 8"/>
    <property type="match status" value="1"/>
</dbReference>
<dbReference type="InterPro" id="IPR049450">
    <property type="entry name" value="ACOT8-like_C"/>
</dbReference>
<dbReference type="GO" id="GO:0047617">
    <property type="term" value="F:fatty acyl-CoA hydrolase activity"/>
    <property type="evidence" value="ECO:0007669"/>
    <property type="project" value="InterPro"/>
</dbReference>
<protein>
    <submittedName>
        <fullName evidence="4">Thioesterase superfamily protein</fullName>
    </submittedName>
</protein>
<feature type="domain" description="Acyl-CoA thioesterase-like C-terminal" evidence="2">
    <location>
        <begin position="132"/>
        <end position="278"/>
    </location>
</feature>
<dbReference type="InterPro" id="IPR042171">
    <property type="entry name" value="Acyl-CoA_hotdog"/>
</dbReference>
<dbReference type="GO" id="GO:0006637">
    <property type="term" value="P:acyl-CoA metabolic process"/>
    <property type="evidence" value="ECO:0007669"/>
    <property type="project" value="InterPro"/>
</dbReference>
<accession>A0A1I7ZGU0</accession>
<proteinExistence type="inferred from homology"/>
<evidence type="ECO:0000259" key="2">
    <source>
        <dbReference type="Pfam" id="PF20789"/>
    </source>
</evidence>
<evidence type="ECO:0000256" key="1">
    <source>
        <dbReference type="ARBA" id="ARBA00006538"/>
    </source>
</evidence>
<organism evidence="3 4">
    <name type="scientific">Steinernema glaseri</name>
    <dbReference type="NCBI Taxonomy" id="37863"/>
    <lineage>
        <taxon>Eukaryota</taxon>
        <taxon>Metazoa</taxon>
        <taxon>Ecdysozoa</taxon>
        <taxon>Nematoda</taxon>
        <taxon>Chromadorea</taxon>
        <taxon>Rhabditida</taxon>
        <taxon>Tylenchina</taxon>
        <taxon>Panagrolaimomorpha</taxon>
        <taxon>Strongyloidoidea</taxon>
        <taxon>Steinernematidae</taxon>
        <taxon>Steinernema</taxon>
    </lineage>
</organism>
<dbReference type="SUPFAM" id="SSF54637">
    <property type="entry name" value="Thioesterase/thiol ester dehydrase-isomerase"/>
    <property type="match status" value="2"/>
</dbReference>
<dbReference type="GO" id="GO:0005782">
    <property type="term" value="C:peroxisomal matrix"/>
    <property type="evidence" value="ECO:0007669"/>
    <property type="project" value="UniProtKB-SubCell"/>
</dbReference>
<evidence type="ECO:0000313" key="4">
    <source>
        <dbReference type="WBParaSite" id="L893_g26180.t1"/>
    </source>
</evidence>
<name>A0A1I7ZGU0_9BILA</name>
<dbReference type="AlphaFoldDB" id="A0A1I7ZGU0"/>
<sequence length="284" mass="31118">MRFKNSPFFSFRLFSFSGPHFGGPAVPSRVFGGSTATQVCNAVRVLSYPLVVRTVKVNFLAPGSTDTPTDYAVERYADVLNITGRQKGKIFVTGKATVGNSPDLLNSTLYKMPTVQAPLAYPTLTHCMATTPDPKPWNVFKVLSEAGWFEVRPTDFDGTISTLRPERTMCFWATLGADYRDSASLERADGVSVVMLLSDYLIGCSGLVHRALIGSHKQFDGGASLSHIVTFHTHLIDGTGYFLFETISEVQATNKYLLHARIFAEDGEHVASVTQEAYSPLAKM</sequence>
<comment type="similarity">
    <text evidence="1">Belongs to the C/M/P thioester hydrolase family.</text>
</comment>
<dbReference type="InterPro" id="IPR003703">
    <property type="entry name" value="Acyl_CoA_thio"/>
</dbReference>